<evidence type="ECO:0000256" key="4">
    <source>
        <dbReference type="ARBA" id="ARBA00023002"/>
    </source>
</evidence>
<dbReference type="PANTHER" id="PTHR43742">
    <property type="entry name" value="TRIMETHYLAMINE-N-OXIDE REDUCTASE"/>
    <property type="match status" value="1"/>
</dbReference>
<feature type="domain" description="Molybdopterin oxidoreductase" evidence="5">
    <location>
        <begin position="109"/>
        <end position="408"/>
    </location>
</feature>
<keyword evidence="2" id="KW-0500">Molybdenum</keyword>
<keyword evidence="1" id="KW-0004">4Fe-4S</keyword>
<dbReference type="GO" id="GO:0016491">
    <property type="term" value="F:oxidoreductase activity"/>
    <property type="evidence" value="ECO:0007669"/>
    <property type="project" value="UniProtKB-KW"/>
</dbReference>
<dbReference type="InterPro" id="IPR006656">
    <property type="entry name" value="Mopterin_OxRdtase"/>
</dbReference>
<dbReference type="PANTHER" id="PTHR43742:SF9">
    <property type="entry name" value="TETRATHIONATE REDUCTASE SUBUNIT A"/>
    <property type="match status" value="1"/>
</dbReference>
<evidence type="ECO:0000313" key="6">
    <source>
        <dbReference type="EMBL" id="EQD72465.1"/>
    </source>
</evidence>
<accession>T1CSW3</accession>
<organism evidence="6">
    <name type="scientific">mine drainage metagenome</name>
    <dbReference type="NCBI Taxonomy" id="410659"/>
    <lineage>
        <taxon>unclassified sequences</taxon>
        <taxon>metagenomes</taxon>
        <taxon>ecological metagenomes</taxon>
    </lineage>
</organism>
<keyword evidence="1" id="KW-0408">Iron</keyword>
<feature type="non-terminal residue" evidence="6">
    <location>
        <position position="493"/>
    </location>
</feature>
<evidence type="ECO:0000259" key="5">
    <source>
        <dbReference type="Pfam" id="PF00384"/>
    </source>
</evidence>
<evidence type="ECO:0000256" key="1">
    <source>
        <dbReference type="ARBA" id="ARBA00022485"/>
    </source>
</evidence>
<keyword evidence="1" id="KW-0411">Iron-sulfur</keyword>
<dbReference type="Gene3D" id="3.40.228.10">
    <property type="entry name" value="Dimethylsulfoxide Reductase, domain 2"/>
    <property type="match status" value="1"/>
</dbReference>
<dbReference type="GO" id="GO:0051539">
    <property type="term" value="F:4 iron, 4 sulfur cluster binding"/>
    <property type="evidence" value="ECO:0007669"/>
    <property type="project" value="UniProtKB-KW"/>
</dbReference>
<evidence type="ECO:0000256" key="2">
    <source>
        <dbReference type="ARBA" id="ARBA00022505"/>
    </source>
</evidence>
<reference evidence="6" key="1">
    <citation type="submission" date="2013-08" db="EMBL/GenBank/DDBJ databases">
        <authorList>
            <person name="Mendez C."/>
            <person name="Richter M."/>
            <person name="Ferrer M."/>
            <person name="Sanchez J."/>
        </authorList>
    </citation>
    <scope>NUCLEOTIDE SEQUENCE</scope>
</reference>
<dbReference type="Pfam" id="PF00384">
    <property type="entry name" value="Molybdopterin"/>
    <property type="match status" value="1"/>
</dbReference>
<dbReference type="EMBL" id="AUZY01002318">
    <property type="protein sequence ID" value="EQD72465.1"/>
    <property type="molecule type" value="Genomic_DNA"/>
</dbReference>
<dbReference type="AlphaFoldDB" id="T1CSW3"/>
<gene>
    <name evidence="6" type="ORF">B1B_03742</name>
</gene>
<proteinExistence type="predicted"/>
<dbReference type="InterPro" id="IPR050612">
    <property type="entry name" value="Prok_Mopterin_Oxidored"/>
</dbReference>
<dbReference type="SUPFAM" id="SSF53706">
    <property type="entry name" value="Formate dehydrogenase/DMSO reductase, domains 1-3"/>
    <property type="match status" value="1"/>
</dbReference>
<protein>
    <submittedName>
        <fullName evidence="6">Tetrathionate reductase complex, subunit A</fullName>
    </submittedName>
</protein>
<keyword evidence="4" id="KW-0560">Oxidoreductase</keyword>
<keyword evidence="3" id="KW-0732">Signal</keyword>
<evidence type="ECO:0000256" key="3">
    <source>
        <dbReference type="ARBA" id="ARBA00022729"/>
    </source>
</evidence>
<comment type="caution">
    <text evidence="6">The sequence shown here is derived from an EMBL/GenBank/DDBJ whole genome shotgun (WGS) entry which is preliminary data.</text>
</comment>
<name>T1CSW3_9ZZZZ</name>
<keyword evidence="1" id="KW-0479">Metal-binding</keyword>
<sequence>MCARGQAGRQTVYDPYRITVPLKRSGTRGSGSFEAISWDQLITEVAQGGYLFSHVAGEEHRYVEGFSDVWDGGKGRLDLIDQANPDFGPKTNGLVVYWGRAEPGQNDLLTRFAHAFGSVNVFPHVGICDLNHHVATQGSLNGIGGVAMLKPDIPNAEFIIWFGANVLEANFPMQTLGRKIAEATAAGSLHYVIVDPHAGNATLLADQWVPIIPGGDGALAMGMIRSILEAGTYNTAYLQVPNATAAAAAGEPNFSNASWLVVSDPAHPSYGKFLTVSEAGLAPAGAPALPGPVVWDGTASAALPATKSSAGNLWPTGNLSTATVAVNGIACRTSLQELYLAAAEHTVAEYASLAGIAPAVVENLATEFTSHGRKAVADFYRGAAMHTNGVYNGRAIMVLNFLLGNVDWVGGYLAGGGAADYDGKSKGAPYPLATWPGQPTGVPAGVPISREGVFYEKSDAYKSAVAAGKNPFPAPRPWFPFGFGIWPEIFAGI</sequence>
<reference evidence="6" key="2">
    <citation type="journal article" date="2014" name="ISME J.">
        <title>Microbial stratification in low pH oxic and suboxic macroscopic growths along an acid mine drainage.</title>
        <authorList>
            <person name="Mendez-Garcia C."/>
            <person name="Mesa V."/>
            <person name="Sprenger R.R."/>
            <person name="Richter M."/>
            <person name="Diez M.S."/>
            <person name="Solano J."/>
            <person name="Bargiela R."/>
            <person name="Golyshina O.V."/>
            <person name="Manteca A."/>
            <person name="Ramos J.L."/>
            <person name="Gallego J.R."/>
            <person name="Llorente I."/>
            <person name="Martins Dos Santos V.A."/>
            <person name="Jensen O.N."/>
            <person name="Pelaez A.I."/>
            <person name="Sanchez J."/>
            <person name="Ferrer M."/>
        </authorList>
    </citation>
    <scope>NUCLEOTIDE SEQUENCE</scope>
</reference>
<dbReference type="Gene3D" id="3.30.200.210">
    <property type="match status" value="1"/>
</dbReference>